<dbReference type="Proteomes" id="UP001180489">
    <property type="component" value="Unassembled WGS sequence"/>
</dbReference>
<reference evidence="1" key="1">
    <citation type="submission" date="2024-05" db="EMBL/GenBank/DDBJ databases">
        <title>30 novel species of actinomycetes from the DSMZ collection.</title>
        <authorList>
            <person name="Nouioui I."/>
        </authorList>
    </citation>
    <scope>NUCLEOTIDE SEQUENCE</scope>
    <source>
        <strain evidence="1">DSM 41014</strain>
    </source>
</reference>
<sequence>MAVDTIPPVTVEVAFDGGPYDSSYTWTDITPWVSSYETTRGRNSESDRIEAGTLDLTLDNSDGRFTPQKDWSTELLPLNVQTGTDTLGTTSGFNSSLSISSGTSTPHGGARALQVSGASVTSGTAIIYTDRIPVKPGNRYRGSYWIRKTTTSGYASVPQVPVIRWRDAGGAFLADSIGSAWDGVGGTWRQVTVEGMAPEGAAYGVLICQTSGAASASLVYWSDDWSLAEVAPYAPNVVPRRRVRVRTANLLPKDTASGGDVSQSSLCFQVDHVSGQSKTYVSGISHTGPGSVRADFAASGDGTTPFSASVRAGYFATERWAAWTTPRFTYWRTRLVPRGLAQVVAGRTYTASGYYRMVTTSATDTLFARLRWYAGDGTLAGVSSSVTITPISGQWVFWQTTGVAASGATLAGVEIGTRGSVSGVAGMLDTLQVEEGSTVSAWTPGGSIFSGFVEKWPVRVNGLTSEIVLPVVDAFNVLGTTELQRPMRQHILSTAPWGYWPLTEGPGSTSAQNLSDETNPGPLKASKYGGGTAAFGAPSVVANDDGTSLSITNVSNTKGTVVDCTNTGVNYPELTTEFAASFWCLPTRPSAGVYSNLFRVTGDDGQKAAEVVLDSDGYLTINVGFPDNTGNPGGGWHWSTSEIQLSSSTPSLVTISIAAGEGTLYINDRWATSTADQNGPAVAPRLRPPKYITLGGNISPVGPYDFTSGRFGHLAIWDRALTTEFKETYYIGAGGYGSTKGTFFEDEAARLSRLMRYAGFIGETVFDPAVSGILGFDWDEGATALEVVQTTAEDASGYAFMDGDGRLTYHNRQRRMSGPLRYTLGESTGLPYETDMSFLVDEDRVVNEVTFTRPEGADGIDRDLPSIATYGRKKKNIELHVTTDQEIMDAASAVVNSYREPVLRFEEVTFKSSAAPALFPFVLGVEVGDRVRLVDLPSQSPVSSMDFYVESVKISVTCEGATPEWVTVLSLSPASIADVWLLEDDGFGVLDDTTVLAW</sequence>
<proteinExistence type="predicted"/>
<dbReference type="SUPFAM" id="SSF49899">
    <property type="entry name" value="Concanavalin A-like lectins/glucanases"/>
    <property type="match status" value="1"/>
</dbReference>
<evidence type="ECO:0008006" key="3">
    <source>
        <dbReference type="Google" id="ProtNLM"/>
    </source>
</evidence>
<evidence type="ECO:0000313" key="2">
    <source>
        <dbReference type="Proteomes" id="UP001180489"/>
    </source>
</evidence>
<dbReference type="InterPro" id="IPR013320">
    <property type="entry name" value="ConA-like_dom_sf"/>
</dbReference>
<keyword evidence="2" id="KW-1185">Reference proteome</keyword>
<comment type="caution">
    <text evidence="1">The sequence shown here is derived from an EMBL/GenBank/DDBJ whole genome shotgun (WGS) entry which is preliminary data.</text>
</comment>
<dbReference type="Gene3D" id="2.60.120.260">
    <property type="entry name" value="Galactose-binding domain-like"/>
    <property type="match status" value="1"/>
</dbReference>
<accession>A0ABU2UHP5</accession>
<dbReference type="Gene3D" id="2.60.120.200">
    <property type="match status" value="1"/>
</dbReference>
<protein>
    <recommendedName>
        <fullName evidence="3">Minor tail protein</fullName>
    </recommendedName>
</protein>
<organism evidence="1 2">
    <name type="scientific">Streptomyces hintoniae</name>
    <dbReference type="NCBI Taxonomy" id="3075521"/>
    <lineage>
        <taxon>Bacteria</taxon>
        <taxon>Bacillati</taxon>
        <taxon>Actinomycetota</taxon>
        <taxon>Actinomycetes</taxon>
        <taxon>Kitasatosporales</taxon>
        <taxon>Streptomycetaceae</taxon>
        <taxon>Streptomyces</taxon>
    </lineage>
</organism>
<evidence type="ECO:0000313" key="1">
    <source>
        <dbReference type="EMBL" id="MDT0472787.1"/>
    </source>
</evidence>
<dbReference type="RefSeq" id="WP_311634936.1">
    <property type="nucleotide sequence ID" value="NZ_JAVRFF010000011.1"/>
</dbReference>
<dbReference type="EMBL" id="JAVRFF010000011">
    <property type="protein sequence ID" value="MDT0472787.1"/>
    <property type="molecule type" value="Genomic_DNA"/>
</dbReference>
<name>A0ABU2UHP5_9ACTN</name>
<gene>
    <name evidence="1" type="ORF">RM863_11685</name>
</gene>